<dbReference type="SUPFAM" id="SSF52343">
    <property type="entry name" value="Ferredoxin reductase-like, C-terminal NADP-linked domain"/>
    <property type="match status" value="1"/>
</dbReference>
<feature type="domain" description="Globin" evidence="12">
    <location>
        <begin position="152"/>
        <end position="282"/>
    </location>
</feature>
<dbReference type="CDD" id="cd19753">
    <property type="entry name" value="Mb-like_oxidoreductase"/>
    <property type="match status" value="1"/>
</dbReference>
<dbReference type="GO" id="GO:0051537">
    <property type="term" value="F:2 iron, 2 sulfur cluster binding"/>
    <property type="evidence" value="ECO:0007669"/>
    <property type="project" value="UniProtKB-KW"/>
</dbReference>
<evidence type="ECO:0000313" key="14">
    <source>
        <dbReference type="EMBL" id="NDL58077.1"/>
    </source>
</evidence>
<protein>
    <recommendedName>
        <fullName evidence="4">nitric oxide dioxygenase</fullName>
        <ecNumber evidence="4">1.14.12.17</ecNumber>
    </recommendedName>
</protein>
<keyword evidence="5" id="KW-0408">Iron</keyword>
<dbReference type="Gene3D" id="3.40.50.80">
    <property type="entry name" value="Nucleotide-binding domain of ferredoxin-NADP reductase (FNR) module"/>
    <property type="match status" value="1"/>
</dbReference>
<dbReference type="Proteomes" id="UP000460435">
    <property type="component" value="Unassembled WGS sequence"/>
</dbReference>
<evidence type="ECO:0000259" key="13">
    <source>
        <dbReference type="PROSITE" id="PS51384"/>
    </source>
</evidence>
<feature type="compositionally biased region" description="Low complexity" evidence="11">
    <location>
        <begin position="129"/>
        <end position="140"/>
    </location>
</feature>
<evidence type="ECO:0000256" key="3">
    <source>
        <dbReference type="ARBA" id="ARBA00006401"/>
    </source>
</evidence>
<comment type="catalytic activity">
    <reaction evidence="9">
        <text>2 nitric oxide + NADH + 2 O2 = 2 nitrate + NAD(+) + H(+)</text>
        <dbReference type="Rhea" id="RHEA:19469"/>
        <dbReference type="ChEBI" id="CHEBI:15378"/>
        <dbReference type="ChEBI" id="CHEBI:15379"/>
        <dbReference type="ChEBI" id="CHEBI:16480"/>
        <dbReference type="ChEBI" id="CHEBI:17632"/>
        <dbReference type="ChEBI" id="CHEBI:57540"/>
        <dbReference type="ChEBI" id="CHEBI:57945"/>
        <dbReference type="EC" id="1.14.12.17"/>
    </reaction>
</comment>
<dbReference type="InterPro" id="IPR000971">
    <property type="entry name" value="Globin"/>
</dbReference>
<evidence type="ECO:0000256" key="1">
    <source>
        <dbReference type="ARBA" id="ARBA00001970"/>
    </source>
</evidence>
<dbReference type="EMBL" id="WLZY01000004">
    <property type="protein sequence ID" value="NDL58077.1"/>
    <property type="molecule type" value="Genomic_DNA"/>
</dbReference>
<dbReference type="InterPro" id="IPR017927">
    <property type="entry name" value="FAD-bd_FR_type"/>
</dbReference>
<dbReference type="SUPFAM" id="SSF46458">
    <property type="entry name" value="Globin-like"/>
    <property type="match status" value="1"/>
</dbReference>
<dbReference type="InterPro" id="IPR008333">
    <property type="entry name" value="Cbr1-like_FAD-bd_dom"/>
</dbReference>
<dbReference type="PROSITE" id="PS01033">
    <property type="entry name" value="GLOBIN"/>
    <property type="match status" value="1"/>
</dbReference>
<evidence type="ECO:0000256" key="4">
    <source>
        <dbReference type="ARBA" id="ARBA00012229"/>
    </source>
</evidence>
<evidence type="ECO:0000256" key="5">
    <source>
        <dbReference type="ARBA" id="ARBA00022714"/>
    </source>
</evidence>
<evidence type="ECO:0000256" key="6">
    <source>
        <dbReference type="ARBA" id="ARBA00022857"/>
    </source>
</evidence>
<dbReference type="CDD" id="cd06187">
    <property type="entry name" value="O2ase_reductase_like"/>
    <property type="match status" value="1"/>
</dbReference>
<dbReference type="Gene3D" id="1.10.490.10">
    <property type="entry name" value="Globins"/>
    <property type="match status" value="1"/>
</dbReference>
<dbReference type="InterPro" id="IPR012292">
    <property type="entry name" value="Globin/Proto"/>
</dbReference>
<keyword evidence="7" id="KW-0411">Iron-sulfur</keyword>
<dbReference type="InterPro" id="IPR039261">
    <property type="entry name" value="FNR_nucleotide-bd"/>
</dbReference>
<reference evidence="14 15" key="1">
    <citation type="submission" date="2019-11" db="EMBL/GenBank/DDBJ databases">
        <authorList>
            <person name="Li X.-J."/>
            <person name="Feng X.-M."/>
        </authorList>
    </citation>
    <scope>NUCLEOTIDE SEQUENCE [LARGE SCALE GENOMIC DNA]</scope>
    <source>
        <strain evidence="14 15">XMNu-373</strain>
    </source>
</reference>
<feature type="domain" description="FAD-binding FR-type" evidence="13">
    <location>
        <begin position="289"/>
        <end position="389"/>
    </location>
</feature>
<dbReference type="GO" id="GO:0019825">
    <property type="term" value="F:oxygen binding"/>
    <property type="evidence" value="ECO:0007669"/>
    <property type="project" value="InterPro"/>
</dbReference>
<name>A0A7K3M4W3_9ACTN</name>
<dbReference type="EC" id="1.14.12.17" evidence="4"/>
<dbReference type="Gene3D" id="2.40.30.10">
    <property type="entry name" value="Translation factors"/>
    <property type="match status" value="1"/>
</dbReference>
<proteinExistence type="inferred from homology"/>
<dbReference type="InterPro" id="IPR001433">
    <property type="entry name" value="OxRdtase_FAD/NAD-bd"/>
</dbReference>
<dbReference type="PANTHER" id="PTHR47354:SF5">
    <property type="entry name" value="PROTEIN RFBI"/>
    <property type="match status" value="1"/>
</dbReference>
<dbReference type="PANTHER" id="PTHR47354">
    <property type="entry name" value="NADH OXIDOREDUCTASE HCR"/>
    <property type="match status" value="1"/>
</dbReference>
<dbReference type="SUPFAM" id="SSF63380">
    <property type="entry name" value="Riboflavin synthase domain-like"/>
    <property type="match status" value="1"/>
</dbReference>
<dbReference type="Pfam" id="PF00970">
    <property type="entry name" value="FAD_binding_6"/>
    <property type="match status" value="1"/>
</dbReference>
<keyword evidence="15" id="KW-1185">Reference proteome</keyword>
<feature type="compositionally biased region" description="Acidic residues" evidence="11">
    <location>
        <begin position="104"/>
        <end position="118"/>
    </location>
</feature>
<dbReference type="GO" id="GO:0020037">
    <property type="term" value="F:heme binding"/>
    <property type="evidence" value="ECO:0007669"/>
    <property type="project" value="InterPro"/>
</dbReference>
<keyword evidence="6" id="KW-0521">NADP</keyword>
<dbReference type="PROSITE" id="PS51384">
    <property type="entry name" value="FAD_FR"/>
    <property type="match status" value="1"/>
</dbReference>
<evidence type="ECO:0000256" key="11">
    <source>
        <dbReference type="SAM" id="MobiDB-lite"/>
    </source>
</evidence>
<keyword evidence="8" id="KW-0520">NAD</keyword>
<evidence type="ECO:0000259" key="12">
    <source>
        <dbReference type="PROSITE" id="PS01033"/>
    </source>
</evidence>
<keyword evidence="5" id="KW-0001">2Fe-2S</keyword>
<evidence type="ECO:0000256" key="2">
    <source>
        <dbReference type="ARBA" id="ARBA00001974"/>
    </source>
</evidence>
<evidence type="ECO:0000256" key="10">
    <source>
        <dbReference type="ARBA" id="ARBA00049433"/>
    </source>
</evidence>
<comment type="caution">
    <text evidence="14">The sequence shown here is derived from an EMBL/GenBank/DDBJ whole genome shotgun (WGS) entry which is preliminary data.</text>
</comment>
<dbReference type="AlphaFoldDB" id="A0A7K3M4W3"/>
<evidence type="ECO:0000256" key="9">
    <source>
        <dbReference type="ARBA" id="ARBA00048649"/>
    </source>
</evidence>
<comment type="similarity">
    <text evidence="3">In the C-terminal section; belongs to the flavoprotein pyridine nucleotide cytochrome reductase family.</text>
</comment>
<feature type="region of interest" description="Disordered" evidence="11">
    <location>
        <begin position="1"/>
        <end position="140"/>
    </location>
</feature>
<gene>
    <name evidence="14" type="ORF">F7O44_13440</name>
</gene>
<comment type="cofactor">
    <cofactor evidence="1">
        <name>heme b</name>
        <dbReference type="ChEBI" id="CHEBI:60344"/>
    </cofactor>
</comment>
<evidence type="ECO:0000313" key="15">
    <source>
        <dbReference type="Proteomes" id="UP000460435"/>
    </source>
</evidence>
<dbReference type="PRINTS" id="PR00410">
    <property type="entry name" value="PHEHYDRXLASE"/>
</dbReference>
<evidence type="ECO:0000256" key="8">
    <source>
        <dbReference type="ARBA" id="ARBA00023027"/>
    </source>
</evidence>
<comment type="catalytic activity">
    <reaction evidence="10">
        <text>2 nitric oxide + NADPH + 2 O2 = 2 nitrate + NADP(+) + H(+)</text>
        <dbReference type="Rhea" id="RHEA:19465"/>
        <dbReference type="ChEBI" id="CHEBI:15378"/>
        <dbReference type="ChEBI" id="CHEBI:15379"/>
        <dbReference type="ChEBI" id="CHEBI:16480"/>
        <dbReference type="ChEBI" id="CHEBI:17632"/>
        <dbReference type="ChEBI" id="CHEBI:57783"/>
        <dbReference type="ChEBI" id="CHEBI:58349"/>
        <dbReference type="EC" id="1.14.12.17"/>
    </reaction>
</comment>
<dbReference type="InterPro" id="IPR009050">
    <property type="entry name" value="Globin-like_sf"/>
</dbReference>
<keyword evidence="5" id="KW-0479">Metal-binding</keyword>
<evidence type="ECO:0000256" key="7">
    <source>
        <dbReference type="ARBA" id="ARBA00023014"/>
    </source>
</evidence>
<feature type="compositionally biased region" description="Low complexity" evidence="11">
    <location>
        <begin position="22"/>
        <end position="46"/>
    </location>
</feature>
<comment type="cofactor">
    <cofactor evidence="2">
        <name>FAD</name>
        <dbReference type="ChEBI" id="CHEBI:57692"/>
    </cofactor>
</comment>
<dbReference type="Pfam" id="PF00042">
    <property type="entry name" value="Globin"/>
    <property type="match status" value="1"/>
</dbReference>
<sequence length="520" mass="57383">MTMWTHSRAAGKRDTTGRKNGVPVEEGAAGEAAPDAARSGASAVAPLVDPNSQNGVPAGGHIDGTPQARPVPNGVEQVRRDDMAKNGASHQEGGPRLMTVSDLQDSDASSDDGDETPEPESGWHEHADTQQQTVPAPAAAVREPVRTGAFGFDTYALRATITLAEDKLEALARRFYANLFASRPELRELFPAGMEVQRSRLVSALIRIVGSAENREELVSYLEGLGRDHRKFGVITEHYGPLGSALVMAFRQELGEQWTERHEKAWVHAYDTIAMIMAESAERDAVMWPAWWDAEVVFHRRLLDDLAIIQARPHTDYPYRPGQYCYVQSSRRPKMWRALSMASAPRDDGLVEFHVRAVGAGWVSSALVWRTEAGDVLRLGAPQGYDLANPRSERDLLCIAGGVGIAPILAGLQELEQRLDGRRVHVFYAGRDRDSLYALPHLESIGVRYRRLTVVPVVSPEGPEDRSPDLMGNIVSAYGDWRQHDVYLAGPTTMVQAALSRLREQQIPEEQIVCDDYGTW</sequence>
<dbReference type="InterPro" id="IPR050415">
    <property type="entry name" value="MRET"/>
</dbReference>
<accession>A0A7K3M4W3</accession>
<organism evidence="14 15">
    <name type="scientific">Phytoactinopolyspora mesophila</name>
    <dbReference type="NCBI Taxonomy" id="2650750"/>
    <lineage>
        <taxon>Bacteria</taxon>
        <taxon>Bacillati</taxon>
        <taxon>Actinomycetota</taxon>
        <taxon>Actinomycetes</taxon>
        <taxon>Jiangellales</taxon>
        <taxon>Jiangellaceae</taxon>
        <taxon>Phytoactinopolyspora</taxon>
    </lineage>
</organism>
<dbReference type="GO" id="GO:0008941">
    <property type="term" value="F:nitric oxide dioxygenase NAD(P)H activity"/>
    <property type="evidence" value="ECO:0007669"/>
    <property type="project" value="UniProtKB-EC"/>
</dbReference>
<dbReference type="Pfam" id="PF00175">
    <property type="entry name" value="NAD_binding_1"/>
    <property type="match status" value="1"/>
</dbReference>
<dbReference type="InterPro" id="IPR017938">
    <property type="entry name" value="Riboflavin_synthase-like_b-brl"/>
</dbReference>